<comment type="pathway">
    <text evidence="1">Purine metabolism; ppGpp biosynthesis; ppGpp from GTP: step 1/2.</text>
</comment>
<evidence type="ECO:0000256" key="1">
    <source>
        <dbReference type="ARBA" id="ARBA00004976"/>
    </source>
</evidence>
<dbReference type="RefSeq" id="WP_179600155.1">
    <property type="nucleotide sequence ID" value="NZ_JACCBX010000007.1"/>
</dbReference>
<name>A0ABV4YVX6_9BACI</name>
<dbReference type="InterPro" id="IPR043519">
    <property type="entry name" value="NT_sf"/>
</dbReference>
<reference evidence="3 4" key="1">
    <citation type="submission" date="2024-05" db="EMBL/GenBank/DDBJ databases">
        <authorList>
            <person name="Venkateswaran K."/>
        </authorList>
    </citation>
    <scope>NUCLEOTIDE SEQUENCE [LARGE SCALE GENOMIC DNA]</scope>
    <source>
        <strain evidence="3 4">179-C4-2-HS</strain>
    </source>
</reference>
<dbReference type="Gene3D" id="1.10.287.860">
    <property type="entry name" value="Nucleotidyltransferase"/>
    <property type="match status" value="1"/>
</dbReference>
<dbReference type="PANTHER" id="PTHR47837">
    <property type="entry name" value="GTP PYROPHOSPHOKINASE YJBM"/>
    <property type="match status" value="1"/>
</dbReference>
<dbReference type="Pfam" id="PF04607">
    <property type="entry name" value="RelA_SpoT"/>
    <property type="match status" value="1"/>
</dbReference>
<accession>A0ABV4YVX6</accession>
<comment type="caution">
    <text evidence="3">The sequence shown here is derived from an EMBL/GenBank/DDBJ whole genome shotgun (WGS) entry which is preliminary data.</text>
</comment>
<proteinExistence type="predicted"/>
<dbReference type="SMART" id="SM00954">
    <property type="entry name" value="RelA_SpoT"/>
    <property type="match status" value="1"/>
</dbReference>
<organism evidence="3 4">
    <name type="scientific">Neobacillus driksii</name>
    <dbReference type="NCBI Taxonomy" id="3035913"/>
    <lineage>
        <taxon>Bacteria</taxon>
        <taxon>Bacillati</taxon>
        <taxon>Bacillota</taxon>
        <taxon>Bacilli</taxon>
        <taxon>Bacillales</taxon>
        <taxon>Bacillaceae</taxon>
        <taxon>Neobacillus</taxon>
    </lineage>
</organism>
<feature type="domain" description="RelA/SpoT" evidence="2">
    <location>
        <begin position="56"/>
        <end position="179"/>
    </location>
</feature>
<dbReference type="InterPro" id="IPR007685">
    <property type="entry name" value="RelA_SpoT"/>
</dbReference>
<dbReference type="InterPro" id="IPR052366">
    <property type="entry name" value="GTP_Pyrophosphokinase"/>
</dbReference>
<dbReference type="PANTHER" id="PTHR47837:SF2">
    <property type="entry name" value="GTP PYROPHOSPHOKINASE YWAC"/>
    <property type="match status" value="1"/>
</dbReference>
<dbReference type="SUPFAM" id="SSF81301">
    <property type="entry name" value="Nucleotidyltransferase"/>
    <property type="match status" value="1"/>
</dbReference>
<gene>
    <name evidence="3" type="ORF">P5G62_012840</name>
</gene>
<evidence type="ECO:0000259" key="2">
    <source>
        <dbReference type="SMART" id="SM00954"/>
    </source>
</evidence>
<evidence type="ECO:0000313" key="3">
    <source>
        <dbReference type="EMBL" id="MFB3167995.1"/>
    </source>
</evidence>
<dbReference type="Proteomes" id="UP001241748">
    <property type="component" value="Unassembled WGS sequence"/>
</dbReference>
<dbReference type="EMBL" id="JAROBZ020000001">
    <property type="protein sequence ID" value="MFB3167995.1"/>
    <property type="molecule type" value="Genomic_DNA"/>
</dbReference>
<sequence length="246" mass="29047">MEKTLDLNNLKAIKIELTRFMMAYKFALDEMTTKINILKDEFNYIHDYNPIEHINSRLKSPESIFRKVQRKQCDFTLDSIKTTIKDIAGMRITCSFISDIYEISRMIANQKDIRIIEYKDYIKNPKPNGYQSLHMIVEIPIFMSDREEQISVEIQIRTIAMDFWASLEHKIYYKYNKEIPQKMLDELKESADMAAHLDRKMEGIHKEIAKMKRAEETEDTFILPIGSGSNKLKLLETFMENQLGIK</sequence>
<dbReference type="Gene3D" id="3.30.460.10">
    <property type="entry name" value="Beta Polymerase, domain 2"/>
    <property type="match status" value="1"/>
</dbReference>
<evidence type="ECO:0000313" key="4">
    <source>
        <dbReference type="Proteomes" id="UP001241748"/>
    </source>
</evidence>
<keyword evidence="4" id="KW-1185">Reference proteome</keyword>
<protein>
    <submittedName>
        <fullName evidence="3">GTP pyrophosphokinase family protein</fullName>
    </submittedName>
</protein>
<dbReference type="CDD" id="cd05399">
    <property type="entry name" value="NT_Rel-Spo_like"/>
    <property type="match status" value="1"/>
</dbReference>